<evidence type="ECO:0000256" key="2">
    <source>
        <dbReference type="SAM" id="MobiDB-lite"/>
    </source>
</evidence>
<dbReference type="PANTHER" id="PTHR15347">
    <property type="entry name" value="SPERM-ASSOCIATED ANTIGEN 5"/>
    <property type="match status" value="1"/>
</dbReference>
<feature type="coiled-coil region" evidence="1">
    <location>
        <begin position="754"/>
        <end position="855"/>
    </location>
</feature>
<dbReference type="PANTHER" id="PTHR15347:SF1">
    <property type="entry name" value="SPERM-ASSOCIATED ANTIGEN 5"/>
    <property type="match status" value="1"/>
</dbReference>
<dbReference type="InterPro" id="IPR028728">
    <property type="entry name" value="Astrin"/>
</dbReference>
<accession>A0A3Q0D278</accession>
<dbReference type="Proteomes" id="UP000886700">
    <property type="component" value="Unplaced"/>
</dbReference>
<keyword evidence="1" id="KW-0175">Coiled coil</keyword>
<organism evidence="3 4">
    <name type="scientific">Mesocricetus auratus</name>
    <name type="common">Golden hamster</name>
    <dbReference type="NCBI Taxonomy" id="10036"/>
    <lineage>
        <taxon>Eukaryota</taxon>
        <taxon>Metazoa</taxon>
        <taxon>Chordata</taxon>
        <taxon>Craniata</taxon>
        <taxon>Vertebrata</taxon>
        <taxon>Euteleostomi</taxon>
        <taxon>Mammalia</taxon>
        <taxon>Eutheria</taxon>
        <taxon>Euarchontoglires</taxon>
        <taxon>Glires</taxon>
        <taxon>Rodentia</taxon>
        <taxon>Myomorpha</taxon>
        <taxon>Muroidea</taxon>
        <taxon>Cricetidae</taxon>
        <taxon>Cricetinae</taxon>
        <taxon>Mesocricetus</taxon>
    </lineage>
</organism>
<evidence type="ECO:0000313" key="4">
    <source>
        <dbReference type="RefSeq" id="XP_021086816.2"/>
    </source>
</evidence>
<name>A0A3Q0D278_MESAU</name>
<dbReference type="AlphaFoldDB" id="A0A3Q0D278"/>
<sequence>MWRLKTLNLGLSPSPQPGKPAMRTPLRELKLQPGALTDSGKGPPMFSSLTPYLRKLELKERSNNSSPVDFISTENSFLSEQFSPSTKYIEACQHESEPTPESSSPLSTAEKAVETMDDFVSDQVDESLVNSMVLLPFPLGQQQDLTLEAHLDAMAEINSSSLNESLRLEDLVEKEVAPCVEDSFTEVVAVRPEQPAFQDPPSHLLDCLPKPCSEQFHCSKENLRGINTEAASENLVPSENVLNFSVACLSPSTVDHVDPGKETVEYRVTQGSEKSFPTCPEEVELGDQALAAKSEDAASMYLTPSLVEMGPLEALGPTTEDASRIPGLDAETWMSPLAWLEKSVNTSVMLQNLRQRLSFPSVLQDAAAGNTPLSTCSVGTSFTPPVPPEVGTKHSTSETERHLLGCGPLDLTALSRHDLEENLLNSLVVLEVLSHQLQAWKKQLIVPSRESQDSSTQTDCSPCGVTKTPKHLQDSKEIRQALLQARNVMQSWMLVSRELISLLHLSLTHMNEDTMTVSQESRRAETLVSSCSHVLKKLRAKLQSLRTEREEARHREEMALHDKDAAEAVLEAFRAHASQRISQLEQDLTSMREFRGLLQEAQTQLIGLHTEQEDLAQQTVSLASALQQDWTSMQQDYETWAALLSRSRELTEKLTTRSRQALQERDAAVEEKKQVLKELEQVSAHLEDCKGQTEQLKSENSRLTTGACDTFDLDLWAQLQNLTSTDNQLKELQSQHAHCAQDLAMKDEVLCQLNQSIKEQAAQWQQEEMELKRTQAELQHQQAVLAKEVQDLKETLEFADQEGQVAHLELGQIECQLKATLEVLRERSLQCETLKDTVENLKAELASTVAKHEKQALKKTYQHSQELRLLTEQLQSLTLFLQAKLKENKAESEIILPSTGCAPAQEHPLPNDSTASENTLTAVADEEPEPVPIMPLLGSDKSAFTRVASTISLQPAGLPLSETPGLEKSPAEMSTMLLELQNLCSLLQESKEEAVGALQRKICELQTRLQDQEEEHQEALKAKEADIEKLNQALCLCYKNEKELQEVIQKQNEKILGQIDKSGELISLKEEVTQLTRLLRHAETETKVLQEALEGQLDPSCQLMATNWIQEKVSLSQEVEKLRAMFLEMKSEKAKLVMKYQSHRNILEENLRRSDTELKKLDDTIQHIYETLLSVPEVVKSCKELQRLLEFLS</sequence>
<evidence type="ECO:0000256" key="1">
    <source>
        <dbReference type="SAM" id="Coils"/>
    </source>
</evidence>
<feature type="coiled-coil region" evidence="1">
    <location>
        <begin position="658"/>
        <end position="699"/>
    </location>
</feature>
<reference evidence="4" key="1">
    <citation type="submission" date="2025-08" db="UniProtKB">
        <authorList>
            <consortium name="RefSeq"/>
        </authorList>
    </citation>
    <scope>IDENTIFICATION</scope>
    <source>
        <tissue evidence="4">Liver</tissue>
    </source>
</reference>
<dbReference type="GeneID" id="101829006"/>
<feature type="coiled-coil region" evidence="1">
    <location>
        <begin position="1006"/>
        <end position="1033"/>
    </location>
</feature>
<dbReference type="GO" id="GO:0051988">
    <property type="term" value="P:regulation of attachment of spindle microtubules to kinetochore"/>
    <property type="evidence" value="ECO:0007669"/>
    <property type="project" value="InterPro"/>
</dbReference>
<dbReference type="GO" id="GO:0051301">
    <property type="term" value="P:cell division"/>
    <property type="evidence" value="ECO:0007669"/>
    <property type="project" value="InterPro"/>
</dbReference>
<keyword evidence="3" id="KW-1185">Reference proteome</keyword>
<protein>
    <submittedName>
        <fullName evidence="4">Sperm-associated antigen 5 isoform X1</fullName>
    </submittedName>
</protein>
<proteinExistence type="predicted"/>
<feature type="region of interest" description="Disordered" evidence="2">
    <location>
        <begin position="1"/>
        <end position="23"/>
    </location>
</feature>
<evidence type="ECO:0000313" key="3">
    <source>
        <dbReference type="Proteomes" id="UP000886700"/>
    </source>
</evidence>
<gene>
    <name evidence="4" type="primary">Spag5</name>
</gene>
<dbReference type="RefSeq" id="XP_021086816.2">
    <property type="nucleotide sequence ID" value="XM_021231157.2"/>
</dbReference>